<keyword evidence="2" id="KW-1185">Reference proteome</keyword>
<sequence length="127" mass="14445">MSGLKRIITGVADTSDRAAEPDFRTRRYRGQAKEAAECLKKLPSEDGAFRLVHVDAERGEIMIEFKNHFGFKHDVVVTVFSESPVRMAVDIHAATRGRMLDLGGNRELVRRIYRYLDRHLERTGDSG</sequence>
<dbReference type="RefSeq" id="WP_108021421.1">
    <property type="nucleotide sequence ID" value="NZ_QBKR01000001.1"/>
</dbReference>
<organism evidence="1 2">
    <name type="scientific">Melghirimyces profundicolus</name>
    <dbReference type="NCBI Taxonomy" id="1242148"/>
    <lineage>
        <taxon>Bacteria</taxon>
        <taxon>Bacillati</taxon>
        <taxon>Bacillota</taxon>
        <taxon>Bacilli</taxon>
        <taxon>Bacillales</taxon>
        <taxon>Thermoactinomycetaceae</taxon>
        <taxon>Melghirimyces</taxon>
    </lineage>
</organism>
<dbReference type="OrthoDB" id="2989972at2"/>
<dbReference type="EMBL" id="QBKR01000001">
    <property type="protein sequence ID" value="PTX64935.1"/>
    <property type="molecule type" value="Genomic_DNA"/>
</dbReference>
<dbReference type="InterPro" id="IPR010865">
    <property type="entry name" value="DUF1499"/>
</dbReference>
<dbReference type="Proteomes" id="UP000244240">
    <property type="component" value="Unassembled WGS sequence"/>
</dbReference>
<dbReference type="AlphaFoldDB" id="A0A2T6C9E0"/>
<evidence type="ECO:0000313" key="2">
    <source>
        <dbReference type="Proteomes" id="UP000244240"/>
    </source>
</evidence>
<accession>A0A2T6C9E0</accession>
<dbReference type="Pfam" id="PF07386">
    <property type="entry name" value="DUF1499"/>
    <property type="match status" value="1"/>
</dbReference>
<evidence type="ECO:0000313" key="1">
    <source>
        <dbReference type="EMBL" id="PTX64935.1"/>
    </source>
</evidence>
<protein>
    <submittedName>
        <fullName evidence="1">Uncharacterized protein DUF1499</fullName>
    </submittedName>
</protein>
<gene>
    <name evidence="1" type="ORF">C8P63_101156</name>
</gene>
<proteinExistence type="predicted"/>
<comment type="caution">
    <text evidence="1">The sequence shown here is derived from an EMBL/GenBank/DDBJ whole genome shotgun (WGS) entry which is preliminary data.</text>
</comment>
<reference evidence="1 2" key="1">
    <citation type="submission" date="2018-04" db="EMBL/GenBank/DDBJ databases">
        <title>Genomic Encyclopedia of Archaeal and Bacterial Type Strains, Phase II (KMG-II): from individual species to whole genera.</title>
        <authorList>
            <person name="Goeker M."/>
        </authorList>
    </citation>
    <scope>NUCLEOTIDE SEQUENCE [LARGE SCALE GENOMIC DNA]</scope>
    <source>
        <strain evidence="1 2">DSM 45787</strain>
    </source>
</reference>
<name>A0A2T6C9E0_9BACL</name>